<keyword evidence="6" id="KW-0862">Zinc</keyword>
<keyword evidence="3" id="KW-0808">Transferase</keyword>
<protein>
    <submittedName>
        <fullName evidence="13">Uncharacterized protein</fullName>
    </submittedName>
</protein>
<reference evidence="13 14" key="1">
    <citation type="journal article" date="2024" name="Nat. Commun.">
        <title>Phylogenomics reveals the evolutionary origins of lichenization in chlorophyte algae.</title>
        <authorList>
            <person name="Puginier C."/>
            <person name="Libourel C."/>
            <person name="Otte J."/>
            <person name="Skaloud P."/>
            <person name="Haon M."/>
            <person name="Grisel S."/>
            <person name="Petersen M."/>
            <person name="Berrin J.G."/>
            <person name="Delaux P.M."/>
            <person name="Dal Grande F."/>
            <person name="Keller J."/>
        </authorList>
    </citation>
    <scope>NUCLEOTIDE SEQUENCE [LARGE SCALE GENOMIC DNA]</scope>
    <source>
        <strain evidence="13 14">SAG 2036</strain>
    </source>
</reference>
<evidence type="ECO:0000256" key="9">
    <source>
        <dbReference type="ARBA" id="ARBA00023315"/>
    </source>
</evidence>
<proteinExistence type="inferred from homology"/>
<evidence type="ECO:0000256" key="1">
    <source>
        <dbReference type="ARBA" id="ARBA00004123"/>
    </source>
</evidence>
<keyword evidence="14" id="KW-1185">Reference proteome</keyword>
<keyword evidence="5" id="KW-0863">Zinc-finger</keyword>
<evidence type="ECO:0000313" key="13">
    <source>
        <dbReference type="EMBL" id="KAK9805899.1"/>
    </source>
</evidence>
<gene>
    <name evidence="13" type="ORF">WJX73_002728</name>
</gene>
<evidence type="ECO:0000256" key="10">
    <source>
        <dbReference type="SAM" id="MobiDB-lite"/>
    </source>
</evidence>
<evidence type="ECO:0000256" key="3">
    <source>
        <dbReference type="ARBA" id="ARBA00022679"/>
    </source>
</evidence>
<organism evidence="13 14">
    <name type="scientific">Symbiochloris irregularis</name>
    <dbReference type="NCBI Taxonomy" id="706552"/>
    <lineage>
        <taxon>Eukaryota</taxon>
        <taxon>Viridiplantae</taxon>
        <taxon>Chlorophyta</taxon>
        <taxon>core chlorophytes</taxon>
        <taxon>Trebouxiophyceae</taxon>
        <taxon>Trebouxiales</taxon>
        <taxon>Trebouxiaceae</taxon>
        <taxon>Symbiochloris</taxon>
    </lineage>
</organism>
<comment type="caution">
    <text evidence="13">The sequence shown here is derived from an EMBL/GenBank/DDBJ whole genome shotgun (WGS) entry which is preliminary data.</text>
</comment>
<evidence type="ECO:0000259" key="12">
    <source>
        <dbReference type="Pfam" id="PF13880"/>
    </source>
</evidence>
<feature type="region of interest" description="Disordered" evidence="10">
    <location>
        <begin position="1"/>
        <end position="46"/>
    </location>
</feature>
<feature type="compositionally biased region" description="Basic and acidic residues" evidence="10">
    <location>
        <begin position="211"/>
        <end position="235"/>
    </location>
</feature>
<evidence type="ECO:0000256" key="2">
    <source>
        <dbReference type="ARBA" id="ARBA00005816"/>
    </source>
</evidence>
<dbReference type="PANTHER" id="PTHR45884:SF2">
    <property type="entry name" value="N-ACETYLTRANSFERASE ECO"/>
    <property type="match status" value="1"/>
</dbReference>
<dbReference type="GO" id="GO:0008270">
    <property type="term" value="F:zinc ion binding"/>
    <property type="evidence" value="ECO:0007669"/>
    <property type="project" value="UniProtKB-KW"/>
</dbReference>
<accession>A0AAW1P897</accession>
<evidence type="ECO:0000256" key="5">
    <source>
        <dbReference type="ARBA" id="ARBA00022771"/>
    </source>
</evidence>
<dbReference type="GO" id="GO:0005634">
    <property type="term" value="C:nucleus"/>
    <property type="evidence" value="ECO:0007669"/>
    <property type="project" value="UniProtKB-SubCell"/>
</dbReference>
<keyword evidence="9" id="KW-0012">Acyltransferase</keyword>
<dbReference type="InterPro" id="IPR028009">
    <property type="entry name" value="ESCO_Acetyltransf_dom"/>
</dbReference>
<evidence type="ECO:0000256" key="7">
    <source>
        <dbReference type="ARBA" id="ARBA00023242"/>
    </source>
</evidence>
<feature type="domain" description="N-acetyltransferase ESCO acetyl-transferase" evidence="12">
    <location>
        <begin position="256"/>
        <end position="323"/>
    </location>
</feature>
<dbReference type="GO" id="GO:0000785">
    <property type="term" value="C:chromatin"/>
    <property type="evidence" value="ECO:0007669"/>
    <property type="project" value="TreeGrafter"/>
</dbReference>
<dbReference type="Proteomes" id="UP001465755">
    <property type="component" value="Unassembled WGS sequence"/>
</dbReference>
<feature type="region of interest" description="Disordered" evidence="10">
    <location>
        <begin position="211"/>
        <end position="247"/>
    </location>
</feature>
<comment type="subcellular location">
    <subcellularLocation>
        <location evidence="1">Nucleus</location>
    </subcellularLocation>
</comment>
<keyword evidence="8" id="KW-0131">Cell cycle</keyword>
<sequence>MQGTDLWPEQCPKLPPATGKVYSRRRVRPASANEHTECPSTSTAAAPACTTPALTPRTVTQPAAVRRPLTQLHLDLGQSNFTCVTCRVCGMTYAPGQEEDEKMHRTYHSSALQGVRYQGWQNERVIWRDSGQGRIVLVLPSDPAQQQKKVQELYAFLETQLGLSSGWLQSSHSKVLMCVSNNKRIIGCLVAEAVSTAYPCVPSLTAQAMDESEHPWSPRALHDQQRRHQRGDSRGGRAQQGRLQGRLEVDETQPHAAACGVRVVWVSAECRRQGVATGLLNAARANCIPGYIVPRHELAFSQPTEAGRHLAAKYTGTDTFLVYRCKALAQVTAK</sequence>
<dbReference type="PANTHER" id="PTHR45884">
    <property type="entry name" value="N-ACETYLTRANSFERASE ECO"/>
    <property type="match status" value="1"/>
</dbReference>
<dbReference type="GO" id="GO:0061733">
    <property type="term" value="F:protein-lysine-acetyltransferase activity"/>
    <property type="evidence" value="ECO:0007669"/>
    <property type="project" value="TreeGrafter"/>
</dbReference>
<evidence type="ECO:0000256" key="6">
    <source>
        <dbReference type="ARBA" id="ARBA00022833"/>
    </source>
</evidence>
<keyword evidence="7" id="KW-0539">Nucleus</keyword>
<dbReference type="Pfam" id="PF13880">
    <property type="entry name" value="Acetyltransf_13"/>
    <property type="match status" value="1"/>
</dbReference>
<evidence type="ECO:0000313" key="14">
    <source>
        <dbReference type="Proteomes" id="UP001465755"/>
    </source>
</evidence>
<feature type="domain" description="N-acetyltransferase ESCO zinc-finger" evidence="11">
    <location>
        <begin position="71"/>
        <end position="109"/>
    </location>
</feature>
<dbReference type="InterPro" id="IPR028005">
    <property type="entry name" value="AcTrfase_ESCO_Znf_dom"/>
</dbReference>
<dbReference type="Pfam" id="PF13878">
    <property type="entry name" value="zf-C2H2_3"/>
    <property type="match status" value="1"/>
</dbReference>
<keyword evidence="4" id="KW-0479">Metal-binding</keyword>
<evidence type="ECO:0000259" key="11">
    <source>
        <dbReference type="Pfam" id="PF13878"/>
    </source>
</evidence>
<comment type="similarity">
    <text evidence="2">Belongs to the acetyltransferase family. ECO subfamily.</text>
</comment>
<name>A0AAW1P897_9CHLO</name>
<dbReference type="GO" id="GO:0007064">
    <property type="term" value="P:mitotic sister chromatid cohesion"/>
    <property type="evidence" value="ECO:0007669"/>
    <property type="project" value="TreeGrafter"/>
</dbReference>
<dbReference type="SUPFAM" id="SSF55729">
    <property type="entry name" value="Acyl-CoA N-acyltransferases (Nat)"/>
    <property type="match status" value="1"/>
</dbReference>
<dbReference type="InterPro" id="IPR016181">
    <property type="entry name" value="Acyl_CoA_acyltransferase"/>
</dbReference>
<dbReference type="AlphaFoldDB" id="A0AAW1P897"/>
<evidence type="ECO:0000256" key="8">
    <source>
        <dbReference type="ARBA" id="ARBA00023306"/>
    </source>
</evidence>
<dbReference type="EMBL" id="JALJOQ010000040">
    <property type="protein sequence ID" value="KAK9805899.1"/>
    <property type="molecule type" value="Genomic_DNA"/>
</dbReference>
<evidence type="ECO:0000256" key="4">
    <source>
        <dbReference type="ARBA" id="ARBA00022723"/>
    </source>
</evidence>